<dbReference type="Proteomes" id="UP000314294">
    <property type="component" value="Unassembled WGS sequence"/>
</dbReference>
<name>A0A4Z2HF90_9TELE</name>
<evidence type="ECO:0000313" key="2">
    <source>
        <dbReference type="EMBL" id="TNN63584.1"/>
    </source>
</evidence>
<sequence length="181" mass="19452">MAFRAVSAPMLRSEPGTLLETVAGTMTMGTQNSSYFPRAVNNSSSDRKACKAEPRALVAAKGSRLRSEMVTWCGPRSSRVPTCPLENPSNPSLTANILCPSEMPTLTAERTAAFMPAAGAPTFSTATLKRWSGAERIDERIPPPLAAPRCGRYHRVQREPDPRGEAHGGESAAPPPHLRDL</sequence>
<feature type="region of interest" description="Disordered" evidence="1">
    <location>
        <begin position="136"/>
        <end position="181"/>
    </location>
</feature>
<protein>
    <submittedName>
        <fullName evidence="2">Uncharacterized protein</fullName>
    </submittedName>
</protein>
<dbReference type="AlphaFoldDB" id="A0A4Z2HF90"/>
<evidence type="ECO:0000256" key="1">
    <source>
        <dbReference type="SAM" id="MobiDB-lite"/>
    </source>
</evidence>
<proteinExistence type="predicted"/>
<reference evidence="2 3" key="1">
    <citation type="submission" date="2019-03" db="EMBL/GenBank/DDBJ databases">
        <title>First draft genome of Liparis tanakae, snailfish: a comprehensive survey of snailfish specific genes.</title>
        <authorList>
            <person name="Kim W."/>
            <person name="Song I."/>
            <person name="Jeong J.-H."/>
            <person name="Kim D."/>
            <person name="Kim S."/>
            <person name="Ryu S."/>
            <person name="Song J.Y."/>
            <person name="Lee S.K."/>
        </authorList>
    </citation>
    <scope>NUCLEOTIDE SEQUENCE [LARGE SCALE GENOMIC DNA]</scope>
    <source>
        <tissue evidence="2">Muscle</tissue>
    </source>
</reference>
<gene>
    <name evidence="2" type="ORF">EYF80_026236</name>
</gene>
<organism evidence="2 3">
    <name type="scientific">Liparis tanakae</name>
    <name type="common">Tanaka's snailfish</name>
    <dbReference type="NCBI Taxonomy" id="230148"/>
    <lineage>
        <taxon>Eukaryota</taxon>
        <taxon>Metazoa</taxon>
        <taxon>Chordata</taxon>
        <taxon>Craniata</taxon>
        <taxon>Vertebrata</taxon>
        <taxon>Euteleostomi</taxon>
        <taxon>Actinopterygii</taxon>
        <taxon>Neopterygii</taxon>
        <taxon>Teleostei</taxon>
        <taxon>Neoteleostei</taxon>
        <taxon>Acanthomorphata</taxon>
        <taxon>Eupercaria</taxon>
        <taxon>Perciformes</taxon>
        <taxon>Cottioidei</taxon>
        <taxon>Cottales</taxon>
        <taxon>Liparidae</taxon>
        <taxon>Liparis</taxon>
    </lineage>
</organism>
<accession>A0A4Z2HF90</accession>
<keyword evidence="3" id="KW-1185">Reference proteome</keyword>
<evidence type="ECO:0000313" key="3">
    <source>
        <dbReference type="Proteomes" id="UP000314294"/>
    </source>
</evidence>
<comment type="caution">
    <text evidence="2">The sequence shown here is derived from an EMBL/GenBank/DDBJ whole genome shotgun (WGS) entry which is preliminary data.</text>
</comment>
<dbReference type="EMBL" id="SRLO01000270">
    <property type="protein sequence ID" value="TNN63584.1"/>
    <property type="molecule type" value="Genomic_DNA"/>
</dbReference>
<feature type="compositionally biased region" description="Basic and acidic residues" evidence="1">
    <location>
        <begin position="156"/>
        <end position="168"/>
    </location>
</feature>